<feature type="non-terminal residue" evidence="1">
    <location>
        <position position="1"/>
    </location>
</feature>
<sequence>EISPTSSQKCIRRMCHLWHMIVTCLVHIRSTLQNYSRSLMIKCQPVVAAMPVVMGAVALVLMTVDQATDIISSYEICNVPCQCDWYDWHGSCNAPFSSSTEQEQCLEAFGNWTQAMNYCQRVNNKDECHKREWSQG</sequence>
<keyword evidence="2" id="KW-1185">Reference proteome</keyword>
<evidence type="ECO:0000313" key="1">
    <source>
        <dbReference type="EMBL" id="CAL4126345.1"/>
    </source>
</evidence>
<name>A0AAV2RJP2_MEGNR</name>
<feature type="non-terminal residue" evidence="1">
    <location>
        <position position="136"/>
    </location>
</feature>
<proteinExistence type="predicted"/>
<accession>A0AAV2RJP2</accession>
<dbReference type="Proteomes" id="UP001497623">
    <property type="component" value="Unassembled WGS sequence"/>
</dbReference>
<organism evidence="1 2">
    <name type="scientific">Meganyctiphanes norvegica</name>
    <name type="common">Northern krill</name>
    <name type="synonym">Thysanopoda norvegica</name>
    <dbReference type="NCBI Taxonomy" id="48144"/>
    <lineage>
        <taxon>Eukaryota</taxon>
        <taxon>Metazoa</taxon>
        <taxon>Ecdysozoa</taxon>
        <taxon>Arthropoda</taxon>
        <taxon>Crustacea</taxon>
        <taxon>Multicrustacea</taxon>
        <taxon>Malacostraca</taxon>
        <taxon>Eumalacostraca</taxon>
        <taxon>Eucarida</taxon>
        <taxon>Euphausiacea</taxon>
        <taxon>Euphausiidae</taxon>
        <taxon>Meganyctiphanes</taxon>
    </lineage>
</organism>
<dbReference type="AlphaFoldDB" id="A0AAV2RJP2"/>
<comment type="caution">
    <text evidence="1">The sequence shown here is derived from an EMBL/GenBank/DDBJ whole genome shotgun (WGS) entry which is preliminary data.</text>
</comment>
<gene>
    <name evidence="1" type="ORF">MNOR_LOCUS25527</name>
</gene>
<reference evidence="1 2" key="1">
    <citation type="submission" date="2024-05" db="EMBL/GenBank/DDBJ databases">
        <authorList>
            <person name="Wallberg A."/>
        </authorList>
    </citation>
    <scope>NUCLEOTIDE SEQUENCE [LARGE SCALE GENOMIC DNA]</scope>
</reference>
<evidence type="ECO:0000313" key="2">
    <source>
        <dbReference type="Proteomes" id="UP001497623"/>
    </source>
</evidence>
<protein>
    <submittedName>
        <fullName evidence="1">Uncharacterized protein</fullName>
    </submittedName>
</protein>
<dbReference type="EMBL" id="CAXKWB010024476">
    <property type="protein sequence ID" value="CAL4126345.1"/>
    <property type="molecule type" value="Genomic_DNA"/>
</dbReference>